<evidence type="ECO:0000256" key="1">
    <source>
        <dbReference type="ARBA" id="ARBA00004479"/>
    </source>
</evidence>
<dbReference type="CDD" id="cd00063">
    <property type="entry name" value="FN3"/>
    <property type="match status" value="1"/>
</dbReference>
<dbReference type="GO" id="GO:0005009">
    <property type="term" value="F:insulin receptor activity"/>
    <property type="evidence" value="ECO:0007669"/>
    <property type="project" value="TreeGrafter"/>
</dbReference>
<feature type="domain" description="Protein kinase" evidence="20">
    <location>
        <begin position="183"/>
        <end position="448"/>
    </location>
</feature>
<evidence type="ECO:0000256" key="13">
    <source>
        <dbReference type="ARBA" id="ARBA00023170"/>
    </source>
</evidence>
<dbReference type="Proteomes" id="UP000759131">
    <property type="component" value="Unassembled WGS sequence"/>
</dbReference>
<evidence type="ECO:0000256" key="14">
    <source>
        <dbReference type="ARBA" id="ARBA00023180"/>
    </source>
</evidence>
<gene>
    <name evidence="22" type="ORF">OSB1V03_LOCUS6491</name>
</gene>
<feature type="region of interest" description="Disordered" evidence="18">
    <location>
        <begin position="515"/>
        <end position="534"/>
    </location>
</feature>
<dbReference type="Pfam" id="PF00041">
    <property type="entry name" value="fn3"/>
    <property type="match status" value="1"/>
</dbReference>
<feature type="non-terminal residue" evidence="22">
    <location>
        <position position="606"/>
    </location>
</feature>
<organism evidence="22">
    <name type="scientific">Medioppia subpectinata</name>
    <dbReference type="NCBI Taxonomy" id="1979941"/>
    <lineage>
        <taxon>Eukaryota</taxon>
        <taxon>Metazoa</taxon>
        <taxon>Ecdysozoa</taxon>
        <taxon>Arthropoda</taxon>
        <taxon>Chelicerata</taxon>
        <taxon>Arachnida</taxon>
        <taxon>Acari</taxon>
        <taxon>Acariformes</taxon>
        <taxon>Sarcoptiformes</taxon>
        <taxon>Oribatida</taxon>
        <taxon>Brachypylina</taxon>
        <taxon>Oppioidea</taxon>
        <taxon>Oppiidae</taxon>
        <taxon>Medioppia</taxon>
    </lineage>
</organism>
<comment type="subcellular location">
    <subcellularLocation>
        <location evidence="1">Membrane</location>
        <topology evidence="1">Single-pass type I membrane protein</topology>
    </subcellularLocation>
</comment>
<evidence type="ECO:0000256" key="17">
    <source>
        <dbReference type="RuleBase" id="RU000312"/>
    </source>
</evidence>
<evidence type="ECO:0000256" key="19">
    <source>
        <dbReference type="SAM" id="Phobius"/>
    </source>
</evidence>
<accession>A0A7R9KMT6</accession>
<feature type="domain" description="Fibronectin type-III" evidence="21">
    <location>
        <begin position="1"/>
        <end position="100"/>
    </location>
</feature>
<evidence type="ECO:0000256" key="2">
    <source>
        <dbReference type="ARBA" id="ARBA00022553"/>
    </source>
</evidence>
<keyword evidence="9 16" id="KW-0067">ATP-binding</keyword>
<dbReference type="SMART" id="SM00219">
    <property type="entry name" value="TyrKc"/>
    <property type="match status" value="1"/>
</dbReference>
<comment type="catalytic activity">
    <reaction evidence="15 17">
        <text>L-tyrosyl-[protein] + ATP = O-phospho-L-tyrosyl-[protein] + ADP + H(+)</text>
        <dbReference type="Rhea" id="RHEA:10596"/>
        <dbReference type="Rhea" id="RHEA-COMP:10136"/>
        <dbReference type="Rhea" id="RHEA-COMP:20101"/>
        <dbReference type="ChEBI" id="CHEBI:15378"/>
        <dbReference type="ChEBI" id="CHEBI:30616"/>
        <dbReference type="ChEBI" id="CHEBI:46858"/>
        <dbReference type="ChEBI" id="CHEBI:61978"/>
        <dbReference type="ChEBI" id="CHEBI:456216"/>
        <dbReference type="EC" id="2.7.10.1"/>
    </reaction>
</comment>
<evidence type="ECO:0000256" key="9">
    <source>
        <dbReference type="ARBA" id="ARBA00022840"/>
    </source>
</evidence>
<evidence type="ECO:0000259" key="21">
    <source>
        <dbReference type="PROSITE" id="PS50853"/>
    </source>
</evidence>
<evidence type="ECO:0000256" key="10">
    <source>
        <dbReference type="ARBA" id="ARBA00022989"/>
    </source>
</evidence>
<evidence type="ECO:0000256" key="3">
    <source>
        <dbReference type="ARBA" id="ARBA00022679"/>
    </source>
</evidence>
<dbReference type="SUPFAM" id="SSF56112">
    <property type="entry name" value="Protein kinase-like (PK-like)"/>
    <property type="match status" value="1"/>
</dbReference>
<keyword evidence="7 16" id="KW-0547">Nucleotide-binding</keyword>
<dbReference type="PROSITE" id="PS00109">
    <property type="entry name" value="PROTEIN_KINASE_TYR"/>
    <property type="match status" value="1"/>
</dbReference>
<evidence type="ECO:0000256" key="16">
    <source>
        <dbReference type="PROSITE-ProRule" id="PRU10141"/>
    </source>
</evidence>
<dbReference type="InterPro" id="IPR011009">
    <property type="entry name" value="Kinase-like_dom_sf"/>
</dbReference>
<keyword evidence="10 19" id="KW-1133">Transmembrane helix</keyword>
<dbReference type="Gene3D" id="1.10.510.10">
    <property type="entry name" value="Transferase(Phosphotransferase) domain 1"/>
    <property type="match status" value="1"/>
</dbReference>
<evidence type="ECO:0000256" key="18">
    <source>
        <dbReference type="SAM" id="MobiDB-lite"/>
    </source>
</evidence>
<dbReference type="GO" id="GO:0051897">
    <property type="term" value="P:positive regulation of phosphatidylinositol 3-kinase/protein kinase B signal transduction"/>
    <property type="evidence" value="ECO:0007669"/>
    <property type="project" value="TreeGrafter"/>
</dbReference>
<evidence type="ECO:0000313" key="22">
    <source>
        <dbReference type="EMBL" id="CAD7626058.1"/>
    </source>
</evidence>
<dbReference type="EMBL" id="OC858116">
    <property type="protein sequence ID" value="CAD7626058.1"/>
    <property type="molecule type" value="Genomic_DNA"/>
</dbReference>
<dbReference type="InterPro" id="IPR003961">
    <property type="entry name" value="FN3_dom"/>
</dbReference>
<proteinExistence type="inferred from homology"/>
<dbReference type="Gene3D" id="3.30.200.20">
    <property type="entry name" value="Phosphorylase Kinase, domain 1"/>
    <property type="match status" value="1"/>
</dbReference>
<dbReference type="SUPFAM" id="SSF49265">
    <property type="entry name" value="Fibronectin type III"/>
    <property type="match status" value="1"/>
</dbReference>
<evidence type="ECO:0000256" key="8">
    <source>
        <dbReference type="ARBA" id="ARBA00022777"/>
    </source>
</evidence>
<dbReference type="PANTHER" id="PTHR24416">
    <property type="entry name" value="TYROSINE-PROTEIN KINASE RECEPTOR"/>
    <property type="match status" value="1"/>
</dbReference>
<dbReference type="OrthoDB" id="73209at2759"/>
<dbReference type="PROSITE" id="PS50011">
    <property type="entry name" value="PROTEIN_KINASE_DOM"/>
    <property type="match status" value="1"/>
</dbReference>
<evidence type="ECO:0000256" key="6">
    <source>
        <dbReference type="ARBA" id="ARBA00022737"/>
    </source>
</evidence>
<sequence>MEAIVSDGSVTITWAELDRTKTNGQIISYDFQYHEPTKNRSEAIPGGRGCLNHWEYILANRSLTLHNLTHGLNYSYRLRANSIHGPGQWTDHHYFYIPNGWSLENQTVTIDPDFDPIADSDSKLIIYITVGLTVVFIGFVLLATVCYLKAPKKSNSLLEIISVNPEYEKFIVDPEYEVNSKDLKTFQVLGDGAFGRVYYGELRTNNKVIKCAVKTLTSAKGAQQRESFLKEANIMKAFVNCHHIVKLIGIVSVENPVLVLMEYMVNGDLKNYLRLNRPDSDENPNPRVPTISRIFQMAIEIADGMAYLAARKFVHRDLAARNCMVAEDLTVKIGDFGMTRDIYDADYYRKMNNCLIPVRWMSPESLKDGLFTTYSDIWAYGVVLCEIVTLGAQPYQGYSNELVLKNVIKGMRLPEPENCPRKLWRIMQFCWRRHPKARPSFTEITEYLLPLSNQSFKEKCYYLNNSTTKTFGSSGVKRPKKSWYAWMTTNRLILNDLKPGAEIVDDTTQYCPMSPVMDDSGGGDDDDNQRDSGLVADMRTTGDELSEQHIKFLNKLNEEKTLEVDVSDDSMNKLVVICDDNHRRPHNGANNNNYVVRHNRDPKLIV</sequence>
<dbReference type="InterPro" id="IPR020635">
    <property type="entry name" value="Tyr_kinase_cat_dom"/>
</dbReference>
<protein>
    <recommendedName>
        <fullName evidence="17">Tyrosine-protein kinase receptor</fullName>
        <ecNumber evidence="17">2.7.10.1</ecNumber>
    </recommendedName>
</protein>
<dbReference type="Pfam" id="PF07714">
    <property type="entry name" value="PK_Tyr_Ser-Thr"/>
    <property type="match status" value="1"/>
</dbReference>
<keyword evidence="11 19" id="KW-0472">Membrane</keyword>
<evidence type="ECO:0000259" key="20">
    <source>
        <dbReference type="PROSITE" id="PS50011"/>
    </source>
</evidence>
<dbReference type="AlphaFoldDB" id="A0A7R9KMT6"/>
<dbReference type="PROSITE" id="PS00107">
    <property type="entry name" value="PROTEIN_KINASE_ATP"/>
    <property type="match status" value="1"/>
</dbReference>
<evidence type="ECO:0000256" key="15">
    <source>
        <dbReference type="ARBA" id="ARBA00051243"/>
    </source>
</evidence>
<keyword evidence="3" id="KW-0808">Transferase</keyword>
<keyword evidence="6" id="KW-0677">Repeat</keyword>
<dbReference type="GO" id="GO:0042593">
    <property type="term" value="P:glucose homeostasis"/>
    <property type="evidence" value="ECO:0007669"/>
    <property type="project" value="TreeGrafter"/>
</dbReference>
<keyword evidence="4 17" id="KW-0812">Transmembrane</keyword>
<evidence type="ECO:0000256" key="12">
    <source>
        <dbReference type="ARBA" id="ARBA00023137"/>
    </source>
</evidence>
<dbReference type="GO" id="GO:0043560">
    <property type="term" value="F:insulin receptor substrate binding"/>
    <property type="evidence" value="ECO:0007669"/>
    <property type="project" value="TreeGrafter"/>
</dbReference>
<dbReference type="InterPro" id="IPR036116">
    <property type="entry name" value="FN3_sf"/>
</dbReference>
<dbReference type="InterPro" id="IPR002011">
    <property type="entry name" value="Tyr_kinase_rcpt_2_CS"/>
</dbReference>
<keyword evidence="2 17" id="KW-0597">Phosphoprotein</keyword>
<dbReference type="PROSITE" id="PS00239">
    <property type="entry name" value="RECEPTOR_TYR_KIN_II"/>
    <property type="match status" value="1"/>
</dbReference>
<keyword evidence="23" id="KW-1185">Reference proteome</keyword>
<feature type="binding site" evidence="16">
    <location>
        <position position="214"/>
    </location>
    <ligand>
        <name>ATP</name>
        <dbReference type="ChEBI" id="CHEBI:30616"/>
    </ligand>
</feature>
<dbReference type="Gene3D" id="2.60.40.10">
    <property type="entry name" value="Immunoglobulins"/>
    <property type="match status" value="1"/>
</dbReference>
<name>A0A7R9KMT6_9ACAR</name>
<comment type="similarity">
    <text evidence="17">Belongs to the protein kinase superfamily. Tyr protein kinase family. Insulin receptor subfamily.</text>
</comment>
<dbReference type="InterPro" id="IPR013783">
    <property type="entry name" value="Ig-like_fold"/>
</dbReference>
<dbReference type="GO" id="GO:0030424">
    <property type="term" value="C:axon"/>
    <property type="evidence" value="ECO:0007669"/>
    <property type="project" value="TreeGrafter"/>
</dbReference>
<dbReference type="FunFam" id="1.10.510.10:FF:000743">
    <property type="entry name" value="Predicted protein"/>
    <property type="match status" value="1"/>
</dbReference>
<evidence type="ECO:0000256" key="5">
    <source>
        <dbReference type="ARBA" id="ARBA00022729"/>
    </source>
</evidence>
<dbReference type="GO" id="GO:0005899">
    <property type="term" value="C:insulin receptor complex"/>
    <property type="evidence" value="ECO:0007669"/>
    <property type="project" value="TreeGrafter"/>
</dbReference>
<evidence type="ECO:0000256" key="7">
    <source>
        <dbReference type="ARBA" id="ARBA00022741"/>
    </source>
</evidence>
<keyword evidence="8" id="KW-0418">Kinase</keyword>
<evidence type="ECO:0000313" key="23">
    <source>
        <dbReference type="Proteomes" id="UP000759131"/>
    </source>
</evidence>
<feature type="transmembrane region" description="Helical" evidence="19">
    <location>
        <begin position="124"/>
        <end position="148"/>
    </location>
</feature>
<dbReference type="PANTHER" id="PTHR24416:SF525">
    <property type="entry name" value="INSULIN-LIKE RECEPTOR"/>
    <property type="match status" value="1"/>
</dbReference>
<evidence type="ECO:0000256" key="11">
    <source>
        <dbReference type="ARBA" id="ARBA00023136"/>
    </source>
</evidence>
<dbReference type="EMBL" id="CAJPIZ010003541">
    <property type="protein sequence ID" value="CAG2106488.1"/>
    <property type="molecule type" value="Genomic_DNA"/>
</dbReference>
<keyword evidence="13 17" id="KW-0675">Receptor</keyword>
<dbReference type="GO" id="GO:0043410">
    <property type="term" value="P:positive regulation of MAPK cascade"/>
    <property type="evidence" value="ECO:0007669"/>
    <property type="project" value="TreeGrafter"/>
</dbReference>
<keyword evidence="12" id="KW-0829">Tyrosine-protein kinase</keyword>
<dbReference type="InterPro" id="IPR001245">
    <property type="entry name" value="Ser-Thr/Tyr_kinase_cat_dom"/>
</dbReference>
<dbReference type="InterPro" id="IPR050122">
    <property type="entry name" value="RTK"/>
</dbReference>
<keyword evidence="5" id="KW-0732">Signal</keyword>
<dbReference type="InterPro" id="IPR017441">
    <property type="entry name" value="Protein_kinase_ATP_BS"/>
</dbReference>
<dbReference type="PRINTS" id="PR00109">
    <property type="entry name" value="TYRKINASE"/>
</dbReference>
<dbReference type="InterPro" id="IPR000719">
    <property type="entry name" value="Prot_kinase_dom"/>
</dbReference>
<dbReference type="PROSITE" id="PS50853">
    <property type="entry name" value="FN3"/>
    <property type="match status" value="1"/>
</dbReference>
<evidence type="ECO:0000256" key="4">
    <source>
        <dbReference type="ARBA" id="ARBA00022692"/>
    </source>
</evidence>
<reference evidence="22" key="1">
    <citation type="submission" date="2020-11" db="EMBL/GenBank/DDBJ databases">
        <authorList>
            <person name="Tran Van P."/>
        </authorList>
    </citation>
    <scope>NUCLEOTIDE SEQUENCE</scope>
</reference>
<dbReference type="EC" id="2.7.10.1" evidence="17"/>
<dbReference type="GO" id="GO:0005524">
    <property type="term" value="F:ATP binding"/>
    <property type="evidence" value="ECO:0007669"/>
    <property type="project" value="UniProtKB-UniRule"/>
</dbReference>
<dbReference type="InterPro" id="IPR008266">
    <property type="entry name" value="Tyr_kinase_AS"/>
</dbReference>
<keyword evidence="14" id="KW-0325">Glycoprotein</keyword>